<dbReference type="Proteomes" id="UP000534332">
    <property type="component" value="Unassembled WGS sequence"/>
</dbReference>
<dbReference type="Pfam" id="PF08900">
    <property type="entry name" value="AcaB"/>
    <property type="match status" value="1"/>
</dbReference>
<reference evidence="5 16" key="6">
    <citation type="submission" date="2021-01" db="EMBL/GenBank/DDBJ databases">
        <title>Genomes of Escherichia coli STEC strains from raw meat-based diets for companion animals.</title>
        <authorList>
            <person name="Stevens M.J.A."/>
            <person name="Stephan R."/>
        </authorList>
    </citation>
    <scope>NUCLEOTIDE SEQUENCE</scope>
    <source>
        <strain evidence="5">ATC7-7</strain>
        <strain evidence="6 16">LSC1-58</strain>
    </source>
</reference>
<evidence type="ECO:0000313" key="13">
    <source>
        <dbReference type="Proteomes" id="UP000306700"/>
    </source>
</evidence>
<proteinExistence type="predicted"/>
<evidence type="ECO:0000313" key="6">
    <source>
        <dbReference type="EMBL" id="MBL6234427.1"/>
    </source>
</evidence>
<name>A0A085PBF7_ECOLX</name>
<evidence type="ECO:0000313" key="3">
    <source>
        <dbReference type="EMBL" id="EFJ6484780.1"/>
    </source>
</evidence>
<evidence type="ECO:0000313" key="11">
    <source>
        <dbReference type="Proteomes" id="UP000186595"/>
    </source>
</evidence>
<reference evidence="8 11" key="1">
    <citation type="submission" date="2016-11" db="EMBL/GenBank/DDBJ databases">
        <title>Draft genome sequences of five Shigatoxin-producing Escherichia coli isolates harboring the new recently described Subtilase cytotoxin allelic variant subAB2-3.</title>
        <authorList>
            <person name="Tasara T."/>
            <person name="Fierz L."/>
            <person name="Klumpp J."/>
            <person name="Schmidt H."/>
            <person name="Stephan R."/>
        </authorList>
    </citation>
    <scope>NUCLEOTIDE SEQUENCE [LARGE SCALE GENOMIC DNA]</scope>
    <source>
        <strain evidence="8 11">453</strain>
    </source>
</reference>
<dbReference type="EMBL" id="RRNI01000006">
    <property type="protein sequence ID" value="TJH23286.1"/>
    <property type="molecule type" value="Genomic_DNA"/>
</dbReference>
<evidence type="ECO:0000313" key="12">
    <source>
        <dbReference type="Proteomes" id="UP000218543"/>
    </source>
</evidence>
<reference evidence="2 14" key="5">
    <citation type="submission" date="2020-02" db="EMBL/GenBank/DDBJ databases">
        <authorList>
            <person name="Ashton P.M."/>
            <person name="Dallman T."/>
            <person name="Nair S."/>
            <person name="De Pinna E."/>
            <person name="Peters T."/>
            <person name="Grant K."/>
        </authorList>
    </citation>
    <scope>NUCLEOTIDE SEQUENCE [LARGE SCALE GENOMIC DNA]</scope>
    <source>
        <strain evidence="2 14">188143</strain>
        <strain evidence="3">93335</strain>
    </source>
</reference>
<dbReference type="RefSeq" id="WP_001135462.1">
    <property type="nucleotide sequence ID" value="NZ_AP024130.1"/>
</dbReference>
<dbReference type="Proteomes" id="UP000711811">
    <property type="component" value="Unassembled WGS sequence"/>
</dbReference>
<evidence type="ECO:0000313" key="14">
    <source>
        <dbReference type="Proteomes" id="UP000534332"/>
    </source>
</evidence>
<evidence type="ECO:0000313" key="5">
    <source>
        <dbReference type="EMBL" id="MBL6205152.1"/>
    </source>
</evidence>
<feature type="region of interest" description="Disordered" evidence="1">
    <location>
        <begin position="206"/>
        <end position="234"/>
    </location>
</feature>
<organism evidence="2 14">
    <name type="scientific">Escherichia coli</name>
    <dbReference type="NCBI Taxonomy" id="562"/>
    <lineage>
        <taxon>Bacteria</taxon>
        <taxon>Pseudomonadati</taxon>
        <taxon>Pseudomonadota</taxon>
        <taxon>Gammaproteobacteria</taxon>
        <taxon>Enterobacterales</taxon>
        <taxon>Enterobacteriaceae</taxon>
        <taxon>Escherichia</taxon>
    </lineage>
</organism>
<evidence type="ECO:0000256" key="1">
    <source>
        <dbReference type="SAM" id="MobiDB-lite"/>
    </source>
</evidence>
<reference evidence="10 13" key="3">
    <citation type="submission" date="2018-12" db="EMBL/GenBank/DDBJ databases">
        <title>Food and Water Safety Consortium.</title>
        <authorList>
            <person name="Tyson S."/>
            <person name="Peterson C.-L."/>
            <person name="Olson A."/>
            <person name="Tyler S."/>
            <person name="Cabral J."/>
            <person name="Lynch T."/>
            <person name="Knox N."/>
            <person name="Van Domselaar G."/>
            <person name="Graham M."/>
        </authorList>
    </citation>
    <scope>NUCLEOTIDE SEQUENCE [LARGE SCALE GENOMIC DNA]</scope>
    <source>
        <strain evidence="10 13">FWSEC0384</strain>
    </source>
</reference>
<evidence type="ECO:0000313" key="4">
    <source>
        <dbReference type="EMBL" id="EFM8153738.1"/>
    </source>
</evidence>
<gene>
    <name evidence="3" type="ORF">A2J79_005256</name>
    <name evidence="4" type="ORF">A5U30_001325</name>
    <name evidence="8" type="ORF">BMT50_06950</name>
    <name evidence="2" type="ORF">BRV02_003658</name>
    <name evidence="9" type="ORF">BTQ06_05635</name>
    <name evidence="10" type="ORF">C9160_07545</name>
    <name evidence="6" type="ORF">JNA65_10910</name>
    <name evidence="5" type="ORF">JNA68_18415</name>
    <name evidence="7" type="ORF">R8G00_10730</name>
</gene>
<dbReference type="EMBL" id="AATLZG010000006">
    <property type="protein sequence ID" value="EFM8153738.1"/>
    <property type="molecule type" value="Genomic_DNA"/>
</dbReference>
<dbReference type="Proteomes" id="UP000218543">
    <property type="component" value="Unassembled WGS sequence"/>
</dbReference>
<dbReference type="Proteomes" id="UP000655659">
    <property type="component" value="Unassembled WGS sequence"/>
</dbReference>
<sequence length="234" mass="26212">MPQEKTGEVRKSEQVGALQSSLTIALHTRYAIRLWEGRRNNQKEEKQEKRPDIISMPRAIAFAGQATRDSARDNPYADMMLVRLENALTKATETIEKHLAWLDGILKNLPGQISLSDIKSSSPVNIGVYSSSPVGYRCVWLLIGYDRLVMKVFQVFHYGLISRTKRDELLNQGGYAVRRIYGIIQNYKSVSVTRADILSGTARGKEAVNRMGEPDPDVMSGKKRSVYSPPVKAG</sequence>
<dbReference type="EMBL" id="AASSGK010000026">
    <property type="protein sequence ID" value="EFG2162551.1"/>
    <property type="molecule type" value="Genomic_DNA"/>
</dbReference>
<dbReference type="Proteomes" id="UP000555763">
    <property type="component" value="Unassembled WGS sequence"/>
</dbReference>
<dbReference type="Proteomes" id="UP000615017">
    <property type="component" value="Unassembled WGS sequence"/>
</dbReference>
<dbReference type="InterPro" id="IPR014996">
    <property type="entry name" value="AcaB"/>
</dbReference>
<accession>A0A085PBF7</accession>
<dbReference type="EMBL" id="MPGR01000001">
    <property type="protein sequence ID" value="OKB72528.1"/>
    <property type="molecule type" value="Genomic_DNA"/>
</dbReference>
<evidence type="ECO:0000313" key="8">
    <source>
        <dbReference type="EMBL" id="OKB72528.1"/>
    </source>
</evidence>
<evidence type="ECO:0000313" key="15">
    <source>
        <dbReference type="Proteomes" id="UP000555763"/>
    </source>
</evidence>
<dbReference type="EMBL" id="JAETYZ010000009">
    <property type="protein sequence ID" value="MBL6234427.1"/>
    <property type="molecule type" value="Genomic_DNA"/>
</dbReference>
<dbReference type="EMBL" id="MRVZ01000014">
    <property type="protein sequence ID" value="PAU25345.1"/>
    <property type="molecule type" value="Genomic_DNA"/>
</dbReference>
<reference evidence="4 15" key="4">
    <citation type="submission" date="2020-02" db="EMBL/GenBank/DDBJ databases">
        <authorList>
            <consortium name="PulseNet: The National Subtyping Network for Foodborne Disease Surveillance"/>
            <person name="Tarr C.L."/>
            <person name="Trees E."/>
            <person name="Katz L.S."/>
            <person name="Carleton-Romer H.A."/>
            <person name="Stroika S."/>
            <person name="Kucerova Z."/>
            <person name="Roache K.F."/>
            <person name="Sabol A.L."/>
            <person name="Besser J."/>
            <person name="Gerner-Smidt P."/>
        </authorList>
    </citation>
    <scope>NUCLEOTIDE SEQUENCE [LARGE SCALE GENOMIC DNA]</scope>
    <source>
        <strain evidence="4 15">PNUSAE002719</strain>
    </source>
</reference>
<evidence type="ECO:0000313" key="9">
    <source>
        <dbReference type="EMBL" id="PAU25345.1"/>
    </source>
</evidence>
<dbReference type="NCBIfam" id="TIGR03761">
    <property type="entry name" value="ICE_PFL4669"/>
    <property type="match status" value="1"/>
</dbReference>
<dbReference type="EMBL" id="JAETYU010000024">
    <property type="protein sequence ID" value="MBL6205152.1"/>
    <property type="molecule type" value="Genomic_DNA"/>
</dbReference>
<dbReference type="EMBL" id="JAWPMK010000001">
    <property type="protein sequence ID" value="MDW9350084.1"/>
    <property type="molecule type" value="Genomic_DNA"/>
</dbReference>
<dbReference type="Proteomes" id="UP001271591">
    <property type="component" value="Unassembled WGS sequence"/>
</dbReference>
<reference evidence="9 12" key="2">
    <citation type="submission" date="2016-12" db="EMBL/GenBank/DDBJ databases">
        <title>Real-Time Genomic Investigation Underlying the Public Health Response to a Shiga Toxin-Producing Escherichia Coli O26:H11 Outbreak in a Nursery.</title>
        <authorList>
            <person name="Ferdous M."/>
            <person name="Moran-Gilad J."/>
            <person name="Rossen J.W."/>
            <person name="Gdalevich M."/>
        </authorList>
    </citation>
    <scope>NUCLEOTIDE SEQUENCE [LARGE SCALE GENOMIC DNA]</scope>
    <source>
        <strain evidence="9 12">STEC 514-2</strain>
    </source>
</reference>
<evidence type="ECO:0000313" key="10">
    <source>
        <dbReference type="EMBL" id="TJH23286.1"/>
    </source>
</evidence>
<dbReference type="AlphaFoldDB" id="A0A085PBF7"/>
<dbReference type="Proteomes" id="UP000186595">
    <property type="component" value="Unassembled WGS sequence"/>
</dbReference>
<evidence type="ECO:0000313" key="2">
    <source>
        <dbReference type="EMBL" id="EFG2162551.1"/>
    </source>
</evidence>
<reference evidence="7" key="7">
    <citation type="submission" date="2023-10" db="EMBL/GenBank/DDBJ databases">
        <title>Draft Genome Sequence of a Shiga toxin-producing Escherichia coli strain from deer meat showing an IS-element integration in the B-subunit of the Shiga toxin Stx2b gene.</title>
        <authorList>
            <person name="Projahn M."/>
            <person name="Borowiak M."/>
        </authorList>
    </citation>
    <scope>NUCLEOTIDE SEQUENCE</scope>
    <source>
        <strain evidence="7">BfR-EC-18960</strain>
    </source>
</reference>
<protein>
    <submittedName>
        <fullName evidence="2 8">Integrating conjugative element protein</fullName>
    </submittedName>
</protein>
<evidence type="ECO:0000313" key="16">
    <source>
        <dbReference type="Proteomes" id="UP000615017"/>
    </source>
</evidence>
<comment type="caution">
    <text evidence="2">The sequence shown here is derived from an EMBL/GenBank/DDBJ whole genome shotgun (WGS) entry which is preliminary data.</text>
</comment>
<dbReference type="Proteomes" id="UP000306700">
    <property type="component" value="Unassembled WGS sequence"/>
</dbReference>
<dbReference type="EMBL" id="AATCLQ010000116">
    <property type="protein sequence ID" value="EFJ6484780.1"/>
    <property type="molecule type" value="Genomic_DNA"/>
</dbReference>
<evidence type="ECO:0000313" key="7">
    <source>
        <dbReference type="EMBL" id="MDW9350084.1"/>
    </source>
</evidence>